<reference evidence="2" key="1">
    <citation type="journal article" date="2014" name="Int. J. Syst. Evol. Microbiol.">
        <title>Complete genome sequence of Corynebacterium casei LMG S-19264T (=DSM 44701T), isolated from a smear-ripened cheese.</title>
        <authorList>
            <consortium name="US DOE Joint Genome Institute (JGI-PGF)"/>
            <person name="Walter F."/>
            <person name="Albersmeier A."/>
            <person name="Kalinowski J."/>
            <person name="Ruckert C."/>
        </authorList>
    </citation>
    <scope>NUCLEOTIDE SEQUENCE</scope>
    <source>
        <strain evidence="2">CGMCC 1.15095</strain>
    </source>
</reference>
<accession>A0A916TUQ1</accession>
<reference evidence="2" key="2">
    <citation type="submission" date="2020-09" db="EMBL/GenBank/DDBJ databases">
        <authorList>
            <person name="Sun Q."/>
            <person name="Zhou Y."/>
        </authorList>
    </citation>
    <scope>NUCLEOTIDE SEQUENCE</scope>
    <source>
        <strain evidence="2">CGMCC 1.15095</strain>
    </source>
</reference>
<dbReference type="EMBL" id="BMHK01000031">
    <property type="protein sequence ID" value="GGC11888.1"/>
    <property type="molecule type" value="Genomic_DNA"/>
</dbReference>
<protein>
    <submittedName>
        <fullName evidence="2">Uncharacterized protein</fullName>
    </submittedName>
</protein>
<dbReference type="SUPFAM" id="SSF51182">
    <property type="entry name" value="RmlC-like cupins"/>
    <property type="match status" value="1"/>
</dbReference>
<dbReference type="AlphaFoldDB" id="A0A916TUQ1"/>
<dbReference type="InterPro" id="IPR014710">
    <property type="entry name" value="RmlC-like_jellyroll"/>
</dbReference>
<dbReference type="Proteomes" id="UP000608154">
    <property type="component" value="Unassembled WGS sequence"/>
</dbReference>
<evidence type="ECO:0000313" key="3">
    <source>
        <dbReference type="Proteomes" id="UP000608154"/>
    </source>
</evidence>
<dbReference type="InterPro" id="IPR011051">
    <property type="entry name" value="RmlC_Cupin_sf"/>
</dbReference>
<organism evidence="2 3">
    <name type="scientific">Novosphingobium endophyticum</name>
    <dbReference type="NCBI Taxonomy" id="1955250"/>
    <lineage>
        <taxon>Bacteria</taxon>
        <taxon>Pseudomonadati</taxon>
        <taxon>Pseudomonadota</taxon>
        <taxon>Alphaproteobacteria</taxon>
        <taxon>Sphingomonadales</taxon>
        <taxon>Sphingomonadaceae</taxon>
        <taxon>Novosphingobium</taxon>
    </lineage>
</organism>
<name>A0A916TUQ1_9SPHN</name>
<feature type="region of interest" description="Disordered" evidence="1">
    <location>
        <begin position="1"/>
        <end position="31"/>
    </location>
</feature>
<proteinExistence type="predicted"/>
<sequence length="66" mass="7358">MLLPVAQGGAANPGDPDTDEDIRVRNEETEEQHEFKAGDVIGFSQGRAIRWTNVTPFVRCIFVVTR</sequence>
<comment type="caution">
    <text evidence="2">The sequence shown here is derived from an EMBL/GenBank/DDBJ whole genome shotgun (WGS) entry which is preliminary data.</text>
</comment>
<dbReference type="Gene3D" id="2.60.120.10">
    <property type="entry name" value="Jelly Rolls"/>
    <property type="match status" value="1"/>
</dbReference>
<evidence type="ECO:0000256" key="1">
    <source>
        <dbReference type="SAM" id="MobiDB-lite"/>
    </source>
</evidence>
<evidence type="ECO:0000313" key="2">
    <source>
        <dbReference type="EMBL" id="GGC11888.1"/>
    </source>
</evidence>
<gene>
    <name evidence="2" type="ORF">GCM10011494_33350</name>
</gene>
<keyword evidence="3" id="KW-1185">Reference proteome</keyword>
<feature type="compositionally biased region" description="Basic and acidic residues" evidence="1">
    <location>
        <begin position="21"/>
        <end position="31"/>
    </location>
</feature>